<protein>
    <submittedName>
        <fullName evidence="2">Uncharacterized protein</fullName>
    </submittedName>
</protein>
<dbReference type="EMBL" id="RCHS01004356">
    <property type="protein sequence ID" value="RMX35530.1"/>
    <property type="molecule type" value="Genomic_DNA"/>
</dbReference>
<dbReference type="GO" id="GO:0005576">
    <property type="term" value="C:extracellular region"/>
    <property type="evidence" value="ECO:0007669"/>
    <property type="project" value="InterPro"/>
</dbReference>
<feature type="chain" id="PRO_5018091220" evidence="1">
    <location>
        <begin position="19"/>
        <end position="429"/>
    </location>
</feature>
<dbReference type="GO" id="GO:0005764">
    <property type="term" value="C:lysosome"/>
    <property type="evidence" value="ECO:0007669"/>
    <property type="project" value="TreeGrafter"/>
</dbReference>
<keyword evidence="1" id="KW-0732">Signal</keyword>
<dbReference type="PANTHER" id="PTHR10697:SF1">
    <property type="entry name" value="MAMMALIAN EPENDYMIN-RELATED PROTEIN 1"/>
    <property type="match status" value="1"/>
</dbReference>
<feature type="signal peptide" evidence="1">
    <location>
        <begin position="1"/>
        <end position="18"/>
    </location>
</feature>
<evidence type="ECO:0000313" key="3">
    <source>
        <dbReference type="Proteomes" id="UP000275408"/>
    </source>
</evidence>
<dbReference type="AlphaFoldDB" id="A0A3M6T4H4"/>
<gene>
    <name evidence="2" type="ORF">pdam_00003806</name>
</gene>
<sequence length="429" mass="48399">MMKTFFLVAFFLFGFASAKPKPAKRALSCKAFPAKLSGRLYMVTVTGSGGTSKLEITFNMDSEREIAHLATQYAGTEINMIQDYKGGKTYTIYPQGCYSSPLEGKLFPPEQLKGLLFERGGKLGLNGVKPTGFLLSRIAKCAYQSALVQRNRDLPPLEAKASILKSFRSQKIVMLRRSVDPFQTCYIQTIFIPRAAKTKPAKRELKCDFPKKLSGRLYMVNVTESGGTSKWEMTYNMDSELEKMQTLTTFNGVEYNTIWDFKMGKAYTVYSGRCFVSPIEDDDVFNSEELKSLTFDTKGKLGMKGTVVGVYGGIVNGGNSATYAYQSVLIQRNRDLPPLEAAKLIHNCFFAFRFFDLKTSLDPKKFKIPEHCSESSPMQHRSPPDMIHPYRIHTANLQAAIKRGFAWLLPKRDQKMGFSWSHLQRKGYP</sequence>
<dbReference type="GO" id="GO:0007160">
    <property type="term" value="P:cell-matrix adhesion"/>
    <property type="evidence" value="ECO:0007669"/>
    <property type="project" value="InterPro"/>
</dbReference>
<evidence type="ECO:0000256" key="1">
    <source>
        <dbReference type="SAM" id="SignalP"/>
    </source>
</evidence>
<evidence type="ECO:0000313" key="2">
    <source>
        <dbReference type="EMBL" id="RMX35530.1"/>
    </source>
</evidence>
<dbReference type="OrthoDB" id="10390080at2759"/>
<dbReference type="InterPro" id="IPR001299">
    <property type="entry name" value="Ependymin"/>
</dbReference>
<organism evidence="2 3">
    <name type="scientific">Pocillopora damicornis</name>
    <name type="common">Cauliflower coral</name>
    <name type="synonym">Millepora damicornis</name>
    <dbReference type="NCBI Taxonomy" id="46731"/>
    <lineage>
        <taxon>Eukaryota</taxon>
        <taxon>Metazoa</taxon>
        <taxon>Cnidaria</taxon>
        <taxon>Anthozoa</taxon>
        <taxon>Hexacorallia</taxon>
        <taxon>Scleractinia</taxon>
        <taxon>Astrocoeniina</taxon>
        <taxon>Pocilloporidae</taxon>
        <taxon>Pocillopora</taxon>
    </lineage>
</organism>
<dbReference type="GO" id="GO:0005509">
    <property type="term" value="F:calcium ion binding"/>
    <property type="evidence" value="ECO:0007669"/>
    <property type="project" value="InterPro"/>
</dbReference>
<dbReference type="PANTHER" id="PTHR10697">
    <property type="entry name" value="MAMMALIAN EPENDYMIN-RELATED PROTEIN 1"/>
    <property type="match status" value="1"/>
</dbReference>
<accession>A0A3M6T4H4</accession>
<dbReference type="Proteomes" id="UP000275408">
    <property type="component" value="Unassembled WGS sequence"/>
</dbReference>
<keyword evidence="3" id="KW-1185">Reference proteome</keyword>
<proteinExistence type="predicted"/>
<reference evidence="2 3" key="1">
    <citation type="journal article" date="2018" name="Sci. Rep.">
        <title>Comparative analysis of the Pocillopora damicornis genome highlights role of immune system in coral evolution.</title>
        <authorList>
            <person name="Cunning R."/>
            <person name="Bay R.A."/>
            <person name="Gillette P."/>
            <person name="Baker A.C."/>
            <person name="Traylor-Knowles N."/>
        </authorList>
    </citation>
    <scope>NUCLEOTIDE SEQUENCE [LARGE SCALE GENOMIC DNA]</scope>
    <source>
        <strain evidence="2">RSMAS</strain>
        <tissue evidence="2">Whole animal</tissue>
    </source>
</reference>
<name>A0A3M6T4H4_POCDA</name>
<comment type="caution">
    <text evidence="2">The sequence shown here is derived from an EMBL/GenBank/DDBJ whole genome shotgun (WGS) entry which is preliminary data.</text>
</comment>